<sequence length="85" mass="9709">MYNVATHSSLLLKIIGNKCFPSIELNSIRTGLEYFKGKGGEIKIDKSLFEKGILKAEFDLDFAHPDNDSIPMWWKGKIYTKINTE</sequence>
<keyword evidence="2" id="KW-1185">Reference proteome</keyword>
<dbReference type="RefSeq" id="WP_221233031.1">
    <property type="nucleotide sequence ID" value="NZ_JACIEP010000015.1"/>
</dbReference>
<dbReference type="Proteomes" id="UP000555103">
    <property type="component" value="Unassembled WGS sequence"/>
</dbReference>
<evidence type="ECO:0000313" key="1">
    <source>
        <dbReference type="EMBL" id="MBB4037597.1"/>
    </source>
</evidence>
<organism evidence="1 2">
    <name type="scientific">Dysgonomonas hofstadii</name>
    <dbReference type="NCBI Taxonomy" id="637886"/>
    <lineage>
        <taxon>Bacteria</taxon>
        <taxon>Pseudomonadati</taxon>
        <taxon>Bacteroidota</taxon>
        <taxon>Bacteroidia</taxon>
        <taxon>Bacteroidales</taxon>
        <taxon>Dysgonomonadaceae</taxon>
        <taxon>Dysgonomonas</taxon>
    </lineage>
</organism>
<protein>
    <submittedName>
        <fullName evidence="1">Uncharacterized protein</fullName>
    </submittedName>
</protein>
<dbReference type="EMBL" id="JACIEP010000015">
    <property type="protein sequence ID" value="MBB4037597.1"/>
    <property type="molecule type" value="Genomic_DNA"/>
</dbReference>
<gene>
    <name evidence="1" type="ORF">GGR21_003517</name>
</gene>
<dbReference type="AlphaFoldDB" id="A0A840CND3"/>
<evidence type="ECO:0000313" key="2">
    <source>
        <dbReference type="Proteomes" id="UP000555103"/>
    </source>
</evidence>
<accession>A0A840CND3</accession>
<proteinExistence type="predicted"/>
<name>A0A840CND3_9BACT</name>
<reference evidence="1 2" key="1">
    <citation type="submission" date="2020-08" db="EMBL/GenBank/DDBJ databases">
        <title>Genomic Encyclopedia of Type Strains, Phase IV (KMG-IV): sequencing the most valuable type-strain genomes for metagenomic binning, comparative biology and taxonomic classification.</title>
        <authorList>
            <person name="Goeker M."/>
        </authorList>
    </citation>
    <scope>NUCLEOTIDE SEQUENCE [LARGE SCALE GENOMIC DNA]</scope>
    <source>
        <strain evidence="1 2">DSM 104969</strain>
    </source>
</reference>
<comment type="caution">
    <text evidence="1">The sequence shown here is derived from an EMBL/GenBank/DDBJ whole genome shotgun (WGS) entry which is preliminary data.</text>
</comment>